<dbReference type="InParanoid" id="A0A0C3G4J1"/>
<gene>
    <name evidence="1" type="ORF">PILCRDRAFT_815980</name>
</gene>
<dbReference type="Proteomes" id="UP000054166">
    <property type="component" value="Unassembled WGS sequence"/>
</dbReference>
<reference evidence="1 2" key="1">
    <citation type="submission" date="2014-04" db="EMBL/GenBank/DDBJ databases">
        <authorList>
            <consortium name="DOE Joint Genome Institute"/>
            <person name="Kuo A."/>
            <person name="Tarkka M."/>
            <person name="Buscot F."/>
            <person name="Kohler A."/>
            <person name="Nagy L.G."/>
            <person name="Floudas D."/>
            <person name="Copeland A."/>
            <person name="Barry K.W."/>
            <person name="Cichocki N."/>
            <person name="Veneault-Fourrey C."/>
            <person name="LaButti K."/>
            <person name="Lindquist E.A."/>
            <person name="Lipzen A."/>
            <person name="Lundell T."/>
            <person name="Morin E."/>
            <person name="Murat C."/>
            <person name="Sun H."/>
            <person name="Tunlid A."/>
            <person name="Henrissat B."/>
            <person name="Grigoriev I.V."/>
            <person name="Hibbett D.S."/>
            <person name="Martin F."/>
            <person name="Nordberg H.P."/>
            <person name="Cantor M.N."/>
            <person name="Hua S.X."/>
        </authorList>
    </citation>
    <scope>NUCLEOTIDE SEQUENCE [LARGE SCALE GENOMIC DNA]</scope>
    <source>
        <strain evidence="1 2">F 1598</strain>
    </source>
</reference>
<sequence length="64" mass="7574">MRERLHHLAAVEALHNENGPEFARWADTRLDRWLVDWSLRNGKEKTARKIAEDKDIDVRLLPGR</sequence>
<protein>
    <submittedName>
        <fullName evidence="1">Uncharacterized protein</fullName>
    </submittedName>
</protein>
<name>A0A0C3G4J1_PILCF</name>
<dbReference type="OrthoDB" id="1933455at2759"/>
<evidence type="ECO:0000313" key="2">
    <source>
        <dbReference type="Proteomes" id="UP000054166"/>
    </source>
</evidence>
<dbReference type="AlphaFoldDB" id="A0A0C3G4J1"/>
<keyword evidence="2" id="KW-1185">Reference proteome</keyword>
<reference evidence="2" key="2">
    <citation type="submission" date="2015-01" db="EMBL/GenBank/DDBJ databases">
        <title>Evolutionary Origins and Diversification of the Mycorrhizal Mutualists.</title>
        <authorList>
            <consortium name="DOE Joint Genome Institute"/>
            <consortium name="Mycorrhizal Genomics Consortium"/>
            <person name="Kohler A."/>
            <person name="Kuo A."/>
            <person name="Nagy L.G."/>
            <person name="Floudas D."/>
            <person name="Copeland A."/>
            <person name="Barry K.W."/>
            <person name="Cichocki N."/>
            <person name="Veneault-Fourrey C."/>
            <person name="LaButti K."/>
            <person name="Lindquist E.A."/>
            <person name="Lipzen A."/>
            <person name="Lundell T."/>
            <person name="Morin E."/>
            <person name="Murat C."/>
            <person name="Riley R."/>
            <person name="Ohm R."/>
            <person name="Sun H."/>
            <person name="Tunlid A."/>
            <person name="Henrissat B."/>
            <person name="Grigoriev I.V."/>
            <person name="Hibbett D.S."/>
            <person name="Martin F."/>
        </authorList>
    </citation>
    <scope>NUCLEOTIDE SEQUENCE [LARGE SCALE GENOMIC DNA]</scope>
    <source>
        <strain evidence="2">F 1598</strain>
    </source>
</reference>
<dbReference type="HOGENOM" id="CLU_2868458_0_0_1"/>
<proteinExistence type="predicted"/>
<organism evidence="1 2">
    <name type="scientific">Piloderma croceum (strain F 1598)</name>
    <dbReference type="NCBI Taxonomy" id="765440"/>
    <lineage>
        <taxon>Eukaryota</taxon>
        <taxon>Fungi</taxon>
        <taxon>Dikarya</taxon>
        <taxon>Basidiomycota</taxon>
        <taxon>Agaricomycotina</taxon>
        <taxon>Agaricomycetes</taxon>
        <taxon>Agaricomycetidae</taxon>
        <taxon>Atheliales</taxon>
        <taxon>Atheliaceae</taxon>
        <taxon>Piloderma</taxon>
    </lineage>
</organism>
<dbReference type="EMBL" id="KN832981">
    <property type="protein sequence ID" value="KIM86729.1"/>
    <property type="molecule type" value="Genomic_DNA"/>
</dbReference>
<accession>A0A0C3G4J1</accession>
<dbReference type="STRING" id="765440.A0A0C3G4J1"/>
<evidence type="ECO:0000313" key="1">
    <source>
        <dbReference type="EMBL" id="KIM86729.1"/>
    </source>
</evidence>